<name>A0ABX3MHI8_9RHOB</name>
<dbReference type="SUPFAM" id="SSF53448">
    <property type="entry name" value="Nucleotide-diphospho-sugar transferases"/>
    <property type="match status" value="1"/>
</dbReference>
<dbReference type="Proteomes" id="UP000242224">
    <property type="component" value="Unassembled WGS sequence"/>
</dbReference>
<protein>
    <recommendedName>
        <fullName evidence="1">Glycosyltransferase 2-like domain-containing protein</fullName>
    </recommendedName>
</protein>
<organism evidence="2 3">
    <name type="scientific">Thioclava marina</name>
    <dbReference type="NCBI Taxonomy" id="1915077"/>
    <lineage>
        <taxon>Bacteria</taxon>
        <taxon>Pseudomonadati</taxon>
        <taxon>Pseudomonadota</taxon>
        <taxon>Alphaproteobacteria</taxon>
        <taxon>Rhodobacterales</taxon>
        <taxon>Paracoccaceae</taxon>
        <taxon>Thioclava</taxon>
    </lineage>
</organism>
<evidence type="ECO:0000313" key="2">
    <source>
        <dbReference type="EMBL" id="OOY10916.1"/>
    </source>
</evidence>
<dbReference type="PANTHER" id="PTHR10859">
    <property type="entry name" value="GLYCOSYL TRANSFERASE"/>
    <property type="match status" value="1"/>
</dbReference>
<dbReference type="Gene3D" id="3.90.550.10">
    <property type="entry name" value="Spore Coat Polysaccharide Biosynthesis Protein SpsA, Chain A"/>
    <property type="match status" value="1"/>
</dbReference>
<accession>A0ABX3MHI8</accession>
<comment type="caution">
    <text evidence="2">The sequence shown here is derived from an EMBL/GenBank/DDBJ whole genome shotgun (WGS) entry which is preliminary data.</text>
</comment>
<sequence>MNAILSHPIASGGHGEPRRLRMSRPRALIVVPCYNEAERFNHDAFAQFIARHNGVDFVFVNDGSTDATEARLEALRAEYPQRVTVLRLSRNSGKAEAVRQGLLHACGRGVSHVGYWDADLATPLDAIPDFLRVIDRDQDVQVVYGARLRMLGRRVERRFSRRIVSAICATLARQVLSLPIGDSQCGAKMLRNTPSLCLALSEPFNAGWLFDVELFLRLKERFAAIESRHAFFEQPLVEWDEVPGSKVSGNAILRSGMEMLKLLGRARLGLNFSPKPTAAPVTATVCAPAN</sequence>
<dbReference type="Pfam" id="PF00535">
    <property type="entry name" value="Glycos_transf_2"/>
    <property type="match status" value="1"/>
</dbReference>
<dbReference type="PANTHER" id="PTHR10859:SF91">
    <property type="entry name" value="DOLICHYL-PHOSPHATE BETA-GLUCOSYLTRANSFERASE"/>
    <property type="match status" value="1"/>
</dbReference>
<dbReference type="InterPro" id="IPR029044">
    <property type="entry name" value="Nucleotide-diphossugar_trans"/>
</dbReference>
<dbReference type="RefSeq" id="WP_078575338.1">
    <property type="nucleotide sequence ID" value="NZ_MPZS01000004.1"/>
</dbReference>
<reference evidence="2 3" key="1">
    <citation type="submission" date="2016-11" db="EMBL/GenBank/DDBJ databases">
        <title>A multilocus sequence analysis scheme for characterization of bacteria in the genus Thioclava.</title>
        <authorList>
            <person name="Liu Y."/>
            <person name="Shao Z."/>
        </authorList>
    </citation>
    <scope>NUCLEOTIDE SEQUENCE [LARGE SCALE GENOMIC DNA]</scope>
    <source>
        <strain evidence="2 3">11.10-0-13</strain>
    </source>
</reference>
<gene>
    <name evidence="2" type="ORF">BMG00_17320</name>
</gene>
<keyword evidence="3" id="KW-1185">Reference proteome</keyword>
<feature type="domain" description="Glycosyltransferase 2-like" evidence="1">
    <location>
        <begin position="29"/>
        <end position="191"/>
    </location>
</feature>
<dbReference type="EMBL" id="MPZS01000004">
    <property type="protein sequence ID" value="OOY10916.1"/>
    <property type="molecule type" value="Genomic_DNA"/>
</dbReference>
<proteinExistence type="predicted"/>
<dbReference type="InterPro" id="IPR001173">
    <property type="entry name" value="Glyco_trans_2-like"/>
</dbReference>
<evidence type="ECO:0000259" key="1">
    <source>
        <dbReference type="Pfam" id="PF00535"/>
    </source>
</evidence>
<evidence type="ECO:0000313" key="3">
    <source>
        <dbReference type="Proteomes" id="UP000242224"/>
    </source>
</evidence>